<dbReference type="RefSeq" id="XP_018987824.1">
    <property type="nucleotide sequence ID" value="XM_019132599.1"/>
</dbReference>
<evidence type="ECO:0000313" key="4">
    <source>
        <dbReference type="EMBL" id="ODQ82496.1"/>
    </source>
</evidence>
<dbReference type="Gene3D" id="6.10.250.1620">
    <property type="match status" value="1"/>
</dbReference>
<protein>
    <recommendedName>
        <fullName evidence="6">V-type proton ATPase subunit E</fullName>
    </recommendedName>
</protein>
<comment type="similarity">
    <text evidence="1">Belongs to the V-ATPase E subunit family.</text>
</comment>
<evidence type="ECO:0000256" key="1">
    <source>
        <dbReference type="ARBA" id="ARBA00005901"/>
    </source>
</evidence>
<dbReference type="HAMAP" id="MF_00311">
    <property type="entry name" value="ATP_synth_E_arch"/>
    <property type="match status" value="1"/>
</dbReference>
<dbReference type="GO" id="GO:0000221">
    <property type="term" value="C:vacuolar proton-transporting V-type ATPase, V1 domain"/>
    <property type="evidence" value="ECO:0007669"/>
    <property type="project" value="EnsemblFungi"/>
</dbReference>
<name>A0A1E3QXX9_9ASCO</name>
<organism evidence="4 5">
    <name type="scientific">Babjeviella inositovora NRRL Y-12698</name>
    <dbReference type="NCBI Taxonomy" id="984486"/>
    <lineage>
        <taxon>Eukaryota</taxon>
        <taxon>Fungi</taxon>
        <taxon>Dikarya</taxon>
        <taxon>Ascomycota</taxon>
        <taxon>Saccharomycotina</taxon>
        <taxon>Pichiomycetes</taxon>
        <taxon>Serinales incertae sedis</taxon>
        <taxon>Babjeviella</taxon>
    </lineage>
</organism>
<dbReference type="Proteomes" id="UP000094336">
    <property type="component" value="Unassembled WGS sequence"/>
</dbReference>
<keyword evidence="2" id="KW-0813">Transport</keyword>
<dbReference type="GO" id="GO:0000329">
    <property type="term" value="C:fungal-type vacuole membrane"/>
    <property type="evidence" value="ECO:0007669"/>
    <property type="project" value="EnsemblFungi"/>
</dbReference>
<dbReference type="STRING" id="984486.A0A1E3QXX9"/>
<dbReference type="InterPro" id="IPR002842">
    <property type="entry name" value="ATPase_V1_Esu"/>
</dbReference>
<accession>A0A1E3QXX9</accession>
<evidence type="ECO:0000313" key="5">
    <source>
        <dbReference type="Proteomes" id="UP000094336"/>
    </source>
</evidence>
<dbReference type="GO" id="GO:0046961">
    <property type="term" value="F:proton-transporting ATPase activity, rotational mechanism"/>
    <property type="evidence" value="ECO:0007669"/>
    <property type="project" value="InterPro"/>
</dbReference>
<dbReference type="Gene3D" id="3.30.2320.30">
    <property type="entry name" value="ATP synthase, E subunit, C-terminal"/>
    <property type="match status" value="1"/>
</dbReference>
<keyword evidence="5" id="KW-1185">Reference proteome</keyword>
<dbReference type="GO" id="GO:0045121">
    <property type="term" value="C:membrane raft"/>
    <property type="evidence" value="ECO:0007669"/>
    <property type="project" value="EnsemblFungi"/>
</dbReference>
<evidence type="ECO:0000256" key="2">
    <source>
        <dbReference type="ARBA" id="ARBA00022448"/>
    </source>
</evidence>
<dbReference type="PANTHER" id="PTHR45715">
    <property type="entry name" value="ATPASE H+-TRANSPORTING V1 SUBUNIT E1A-RELATED"/>
    <property type="match status" value="1"/>
</dbReference>
<dbReference type="SUPFAM" id="SSF160527">
    <property type="entry name" value="V-type ATPase subunit E-like"/>
    <property type="match status" value="1"/>
</dbReference>
<sequence length="230" mass="25524">MSAATALSNDQVASELRKMEAFIKKEAQEKAEEIKMKADEEYQIEKSTIVRNETASLDTTYQAKLKKAALAQQITKSTIANKTRLKILSTREEVLNSIFDDAEKQLQSVSADKTKYKPLVTGLIEEGLLALLETEISLRVREADISLVKECIPAAVKTLEDQSGLKCEVKVLENDFLSADLAGGIVIINSTGKIEIDNTLEERLKLLSEESLPAIRLELYGPSATRKFFD</sequence>
<dbReference type="EMBL" id="KV454426">
    <property type="protein sequence ID" value="ODQ82496.1"/>
    <property type="molecule type" value="Genomic_DNA"/>
</dbReference>
<reference evidence="5" key="1">
    <citation type="submission" date="2016-05" db="EMBL/GenBank/DDBJ databases">
        <title>Comparative genomics of biotechnologically important yeasts.</title>
        <authorList>
            <consortium name="DOE Joint Genome Institute"/>
            <person name="Riley R."/>
            <person name="Haridas S."/>
            <person name="Wolfe K.H."/>
            <person name="Lopes M.R."/>
            <person name="Hittinger C.T."/>
            <person name="Goker M."/>
            <person name="Salamov A."/>
            <person name="Wisecaver J."/>
            <person name="Long T.M."/>
            <person name="Aerts A.L."/>
            <person name="Barry K."/>
            <person name="Choi C."/>
            <person name="Clum A."/>
            <person name="Coughlan A.Y."/>
            <person name="Deshpande S."/>
            <person name="Douglass A.P."/>
            <person name="Hanson S.J."/>
            <person name="Klenk H.-P."/>
            <person name="Labutti K."/>
            <person name="Lapidus A."/>
            <person name="Lindquist E."/>
            <person name="Lipzen A."/>
            <person name="Meier-Kolthoff J.P."/>
            <person name="Ohm R.A."/>
            <person name="Otillar R.P."/>
            <person name="Pangilinan J."/>
            <person name="Peng Y."/>
            <person name="Rokas A."/>
            <person name="Rosa C.A."/>
            <person name="Scheuner C."/>
            <person name="Sibirny A.A."/>
            <person name="Slot J.C."/>
            <person name="Stielow J.B."/>
            <person name="Sun H."/>
            <person name="Kurtzman C.P."/>
            <person name="Blackwell M."/>
            <person name="Grigoriev I.V."/>
            <person name="Jeffries T.W."/>
        </authorList>
    </citation>
    <scope>NUCLEOTIDE SEQUENCE [LARGE SCALE GENOMIC DNA]</scope>
    <source>
        <strain evidence="5">NRRL Y-12698</strain>
    </source>
</reference>
<dbReference type="Pfam" id="PF01991">
    <property type="entry name" value="vATP-synt_E"/>
    <property type="match status" value="1"/>
</dbReference>
<gene>
    <name evidence="4" type="ORF">BABINDRAFT_72954</name>
</gene>
<dbReference type="GeneID" id="30150452"/>
<proteinExistence type="inferred from homology"/>
<keyword evidence="3" id="KW-0406">Ion transport</keyword>
<dbReference type="AlphaFoldDB" id="A0A1E3QXX9"/>
<evidence type="ECO:0008006" key="6">
    <source>
        <dbReference type="Google" id="ProtNLM"/>
    </source>
</evidence>
<evidence type="ECO:0000256" key="3">
    <source>
        <dbReference type="ARBA" id="ARBA00023065"/>
    </source>
</evidence>
<dbReference type="OrthoDB" id="10263003at2759"/>
<dbReference type="InterPro" id="IPR038495">
    <property type="entry name" value="ATPase_E_C"/>
</dbReference>